<keyword evidence="2" id="KW-1185">Reference proteome</keyword>
<gene>
    <name evidence="1" type="ORF">DAPPUDRAFT_318943</name>
</gene>
<dbReference type="HOGENOM" id="CLU_2429288_0_0_1"/>
<protein>
    <submittedName>
        <fullName evidence="1">Uncharacterized protein</fullName>
    </submittedName>
</protein>
<sequence length="91" mass="10022">MALQAAKEADGFASPGVLELNLSSDQEHTSGLFLLNACSHTVLLNETSKNTRFSYCNFTNNGIVKEIIEIDGCKIRALSQLRQKEANKIHN</sequence>
<dbReference type="KEGG" id="dpx:DAPPUDRAFT_318943"/>
<name>E9GK74_DAPPU</name>
<organism evidence="1 2">
    <name type="scientific">Daphnia pulex</name>
    <name type="common">Water flea</name>
    <dbReference type="NCBI Taxonomy" id="6669"/>
    <lineage>
        <taxon>Eukaryota</taxon>
        <taxon>Metazoa</taxon>
        <taxon>Ecdysozoa</taxon>
        <taxon>Arthropoda</taxon>
        <taxon>Crustacea</taxon>
        <taxon>Branchiopoda</taxon>
        <taxon>Diplostraca</taxon>
        <taxon>Cladocera</taxon>
        <taxon>Anomopoda</taxon>
        <taxon>Daphniidae</taxon>
        <taxon>Daphnia</taxon>
    </lineage>
</organism>
<accession>E9GK74</accession>
<reference evidence="1 2" key="1">
    <citation type="journal article" date="2011" name="Science">
        <title>The ecoresponsive genome of Daphnia pulex.</title>
        <authorList>
            <person name="Colbourne J.K."/>
            <person name="Pfrender M.E."/>
            <person name="Gilbert D."/>
            <person name="Thomas W.K."/>
            <person name="Tucker A."/>
            <person name="Oakley T.H."/>
            <person name="Tokishita S."/>
            <person name="Aerts A."/>
            <person name="Arnold G.J."/>
            <person name="Basu M.K."/>
            <person name="Bauer D.J."/>
            <person name="Caceres C.E."/>
            <person name="Carmel L."/>
            <person name="Casola C."/>
            <person name="Choi J.H."/>
            <person name="Detter J.C."/>
            <person name="Dong Q."/>
            <person name="Dusheyko S."/>
            <person name="Eads B.D."/>
            <person name="Frohlich T."/>
            <person name="Geiler-Samerotte K.A."/>
            <person name="Gerlach D."/>
            <person name="Hatcher P."/>
            <person name="Jogdeo S."/>
            <person name="Krijgsveld J."/>
            <person name="Kriventseva E.V."/>
            <person name="Kultz D."/>
            <person name="Laforsch C."/>
            <person name="Lindquist E."/>
            <person name="Lopez J."/>
            <person name="Manak J.R."/>
            <person name="Muller J."/>
            <person name="Pangilinan J."/>
            <person name="Patwardhan R.P."/>
            <person name="Pitluck S."/>
            <person name="Pritham E.J."/>
            <person name="Rechtsteiner A."/>
            <person name="Rho M."/>
            <person name="Rogozin I.B."/>
            <person name="Sakarya O."/>
            <person name="Salamov A."/>
            <person name="Schaack S."/>
            <person name="Shapiro H."/>
            <person name="Shiga Y."/>
            <person name="Skalitzky C."/>
            <person name="Smith Z."/>
            <person name="Souvorov A."/>
            <person name="Sung W."/>
            <person name="Tang Z."/>
            <person name="Tsuchiya D."/>
            <person name="Tu H."/>
            <person name="Vos H."/>
            <person name="Wang M."/>
            <person name="Wolf Y.I."/>
            <person name="Yamagata H."/>
            <person name="Yamada T."/>
            <person name="Ye Y."/>
            <person name="Shaw J.R."/>
            <person name="Andrews J."/>
            <person name="Crease T.J."/>
            <person name="Tang H."/>
            <person name="Lucas S.M."/>
            <person name="Robertson H.M."/>
            <person name="Bork P."/>
            <person name="Koonin E.V."/>
            <person name="Zdobnov E.M."/>
            <person name="Grigoriev I.V."/>
            <person name="Lynch M."/>
            <person name="Boore J.L."/>
        </authorList>
    </citation>
    <scope>NUCLEOTIDE SEQUENCE [LARGE SCALE GENOMIC DNA]</scope>
</reference>
<dbReference type="AlphaFoldDB" id="E9GK74"/>
<evidence type="ECO:0000313" key="2">
    <source>
        <dbReference type="Proteomes" id="UP000000305"/>
    </source>
</evidence>
<dbReference type="Proteomes" id="UP000000305">
    <property type="component" value="Unassembled WGS sequence"/>
</dbReference>
<evidence type="ECO:0000313" key="1">
    <source>
        <dbReference type="EMBL" id="EFX79939.1"/>
    </source>
</evidence>
<dbReference type="EMBL" id="GL732549">
    <property type="protein sequence ID" value="EFX79939.1"/>
    <property type="molecule type" value="Genomic_DNA"/>
</dbReference>
<dbReference type="InParanoid" id="E9GK74"/>
<proteinExistence type="predicted"/>